<proteinExistence type="predicted"/>
<dbReference type="EMBL" id="CAJVQB010025134">
    <property type="protein sequence ID" value="CAG8805674.1"/>
    <property type="molecule type" value="Genomic_DNA"/>
</dbReference>
<comment type="caution">
    <text evidence="2">The sequence shown here is derived from an EMBL/GenBank/DDBJ whole genome shotgun (WGS) entry which is preliminary data.</text>
</comment>
<evidence type="ECO:0000313" key="3">
    <source>
        <dbReference type="Proteomes" id="UP000789901"/>
    </source>
</evidence>
<sequence>YPDESECNKILNPTAENENTQEESTLVTSKSSSNKRAWLLGSNQLRLNKEKALDNIEDLTEKRTQWPEIVKITNDLFAKLEENKIKVNCLVTDLASEYEDKKKREATIELNSLDNELTESGSEDNHFVVALEDDSAAAFDAK</sequence>
<protein>
    <submittedName>
        <fullName evidence="2">7439_t:CDS:1</fullName>
    </submittedName>
</protein>
<evidence type="ECO:0000313" key="2">
    <source>
        <dbReference type="EMBL" id="CAG8805674.1"/>
    </source>
</evidence>
<keyword evidence="3" id="KW-1185">Reference proteome</keyword>
<dbReference type="Proteomes" id="UP000789901">
    <property type="component" value="Unassembled WGS sequence"/>
</dbReference>
<accession>A0ABN7VXR7</accession>
<name>A0ABN7VXR7_GIGMA</name>
<feature type="non-terminal residue" evidence="2">
    <location>
        <position position="1"/>
    </location>
</feature>
<reference evidence="2 3" key="1">
    <citation type="submission" date="2021-06" db="EMBL/GenBank/DDBJ databases">
        <authorList>
            <person name="Kallberg Y."/>
            <person name="Tangrot J."/>
            <person name="Rosling A."/>
        </authorList>
    </citation>
    <scope>NUCLEOTIDE SEQUENCE [LARGE SCALE GENOMIC DNA]</scope>
    <source>
        <strain evidence="2 3">120-4 pot B 10/14</strain>
    </source>
</reference>
<feature type="compositionally biased region" description="Polar residues" evidence="1">
    <location>
        <begin position="14"/>
        <end position="30"/>
    </location>
</feature>
<organism evidence="2 3">
    <name type="scientific">Gigaspora margarita</name>
    <dbReference type="NCBI Taxonomy" id="4874"/>
    <lineage>
        <taxon>Eukaryota</taxon>
        <taxon>Fungi</taxon>
        <taxon>Fungi incertae sedis</taxon>
        <taxon>Mucoromycota</taxon>
        <taxon>Glomeromycotina</taxon>
        <taxon>Glomeromycetes</taxon>
        <taxon>Diversisporales</taxon>
        <taxon>Gigasporaceae</taxon>
        <taxon>Gigaspora</taxon>
    </lineage>
</organism>
<gene>
    <name evidence="2" type="ORF">GMARGA_LOCUS24142</name>
</gene>
<evidence type="ECO:0000256" key="1">
    <source>
        <dbReference type="SAM" id="MobiDB-lite"/>
    </source>
</evidence>
<feature type="region of interest" description="Disordered" evidence="1">
    <location>
        <begin position="1"/>
        <end position="30"/>
    </location>
</feature>